<reference evidence="1 2" key="1">
    <citation type="submission" date="2023-07" db="EMBL/GenBank/DDBJ databases">
        <title>Sorghum-associated microbial communities from plants grown in Nebraska, USA.</title>
        <authorList>
            <person name="Schachtman D."/>
        </authorList>
    </citation>
    <scope>NUCLEOTIDE SEQUENCE [LARGE SCALE GENOMIC DNA]</scope>
    <source>
        <strain evidence="1 2">DS1307</strain>
    </source>
</reference>
<sequence>MSALLAEMHPDRIAVCFRTVGADGLPDGLLDEPRFAARLTQIVTRHYDLADTGESVEEADRALALLSRENLEKLAIRAGVVLHARQFVQEIRGPVLAALGERFGADALDDARRHADLAMDKAKIDDLDKLEAEIAGDGTACLAAWIEALPVSLKRRVWLKWPNDHAVPATDRVDLAERGPAILRRLGLFESRIA</sequence>
<protein>
    <recommendedName>
        <fullName evidence="3">Antitoxin Xre/MbcA/ParS-like toxin-binding domain-containing protein</fullName>
    </recommendedName>
</protein>
<gene>
    <name evidence="1" type="ORF">J2T09_001960</name>
</gene>
<keyword evidence="2" id="KW-1185">Reference proteome</keyword>
<organism evidence="1 2">
    <name type="scientific">Neorhizobium huautlense</name>
    <dbReference type="NCBI Taxonomy" id="67774"/>
    <lineage>
        <taxon>Bacteria</taxon>
        <taxon>Pseudomonadati</taxon>
        <taxon>Pseudomonadota</taxon>
        <taxon>Alphaproteobacteria</taxon>
        <taxon>Hyphomicrobiales</taxon>
        <taxon>Rhizobiaceae</taxon>
        <taxon>Rhizobium/Agrobacterium group</taxon>
        <taxon>Neorhizobium</taxon>
    </lineage>
</organism>
<dbReference type="RefSeq" id="WP_306833702.1">
    <property type="nucleotide sequence ID" value="NZ_JAUSRF010000005.1"/>
</dbReference>
<proteinExistence type="predicted"/>
<evidence type="ECO:0000313" key="1">
    <source>
        <dbReference type="EMBL" id="MDP9837208.1"/>
    </source>
</evidence>
<comment type="caution">
    <text evidence="1">The sequence shown here is derived from an EMBL/GenBank/DDBJ whole genome shotgun (WGS) entry which is preliminary data.</text>
</comment>
<evidence type="ECO:0008006" key="3">
    <source>
        <dbReference type="Google" id="ProtNLM"/>
    </source>
</evidence>
<dbReference type="Proteomes" id="UP001241472">
    <property type="component" value="Unassembled WGS sequence"/>
</dbReference>
<name>A0ABT9PRX2_9HYPH</name>
<dbReference type="EMBL" id="JAUSRF010000005">
    <property type="protein sequence ID" value="MDP9837208.1"/>
    <property type="molecule type" value="Genomic_DNA"/>
</dbReference>
<evidence type="ECO:0000313" key="2">
    <source>
        <dbReference type="Proteomes" id="UP001241472"/>
    </source>
</evidence>
<accession>A0ABT9PRX2</accession>